<organism evidence="1 2">
    <name type="scientific">Roseimicrobium gellanilyticum</name>
    <dbReference type="NCBI Taxonomy" id="748857"/>
    <lineage>
        <taxon>Bacteria</taxon>
        <taxon>Pseudomonadati</taxon>
        <taxon>Verrucomicrobiota</taxon>
        <taxon>Verrucomicrobiia</taxon>
        <taxon>Verrucomicrobiales</taxon>
        <taxon>Verrucomicrobiaceae</taxon>
        <taxon>Roseimicrobium</taxon>
    </lineage>
</organism>
<reference evidence="1 2" key="1">
    <citation type="submission" date="2018-06" db="EMBL/GenBank/DDBJ databases">
        <title>Genomic Encyclopedia of Type Strains, Phase IV (KMG-IV): sequencing the most valuable type-strain genomes for metagenomic binning, comparative biology and taxonomic classification.</title>
        <authorList>
            <person name="Goeker M."/>
        </authorList>
    </citation>
    <scope>NUCLEOTIDE SEQUENCE [LARGE SCALE GENOMIC DNA]</scope>
    <source>
        <strain evidence="1 2">DSM 25532</strain>
    </source>
</reference>
<dbReference type="AlphaFoldDB" id="A0A366H9G0"/>
<name>A0A366H9G0_9BACT</name>
<sequence length="35" mass="3894">MERMWITRTPSDAPSAGISVPLTCVDHDFITGIKF</sequence>
<accession>A0A366H9G0</accession>
<proteinExistence type="predicted"/>
<gene>
    <name evidence="1" type="ORF">DES53_112152</name>
</gene>
<evidence type="ECO:0000313" key="2">
    <source>
        <dbReference type="Proteomes" id="UP000253426"/>
    </source>
</evidence>
<dbReference type="EMBL" id="QNRR01000012">
    <property type="protein sequence ID" value="RBP38154.1"/>
    <property type="molecule type" value="Genomic_DNA"/>
</dbReference>
<keyword evidence="2" id="KW-1185">Reference proteome</keyword>
<protein>
    <submittedName>
        <fullName evidence="1">Uncharacterized protein</fullName>
    </submittedName>
</protein>
<comment type="caution">
    <text evidence="1">The sequence shown here is derived from an EMBL/GenBank/DDBJ whole genome shotgun (WGS) entry which is preliminary data.</text>
</comment>
<evidence type="ECO:0000313" key="1">
    <source>
        <dbReference type="EMBL" id="RBP38154.1"/>
    </source>
</evidence>
<dbReference type="Proteomes" id="UP000253426">
    <property type="component" value="Unassembled WGS sequence"/>
</dbReference>